<dbReference type="CDD" id="cd04301">
    <property type="entry name" value="NAT_SF"/>
    <property type="match status" value="1"/>
</dbReference>
<gene>
    <name evidence="2" type="ORF">DLM46_36830</name>
</gene>
<dbReference type="RefSeq" id="WP_115109554.1">
    <property type="nucleotide sequence ID" value="NZ_QHKS01000049.1"/>
</dbReference>
<accession>A0A370MWE0</accession>
<dbReference type="InterPro" id="IPR016181">
    <property type="entry name" value="Acyl_CoA_acyltransferase"/>
</dbReference>
<name>A0A370MWE0_9BURK</name>
<dbReference type="PANTHER" id="PTHR43415:SF3">
    <property type="entry name" value="GNAT-FAMILY ACETYLTRANSFERASE"/>
    <property type="match status" value="1"/>
</dbReference>
<dbReference type="EMBL" id="QHKS01000049">
    <property type="protein sequence ID" value="RDJ97659.1"/>
    <property type="molecule type" value="Genomic_DNA"/>
</dbReference>
<dbReference type="PROSITE" id="PS51186">
    <property type="entry name" value="GNAT"/>
    <property type="match status" value="1"/>
</dbReference>
<comment type="caution">
    <text evidence="2">The sequence shown here is derived from an EMBL/GenBank/DDBJ whole genome shotgun (WGS) entry which is preliminary data.</text>
</comment>
<dbReference type="Pfam" id="PF00583">
    <property type="entry name" value="Acetyltransf_1"/>
    <property type="match status" value="1"/>
</dbReference>
<evidence type="ECO:0000259" key="1">
    <source>
        <dbReference type="PROSITE" id="PS51186"/>
    </source>
</evidence>
<keyword evidence="3" id="KW-1185">Reference proteome</keyword>
<evidence type="ECO:0000313" key="3">
    <source>
        <dbReference type="Proteomes" id="UP000254875"/>
    </source>
</evidence>
<dbReference type="PANTHER" id="PTHR43415">
    <property type="entry name" value="SPERMIDINE N(1)-ACETYLTRANSFERASE"/>
    <property type="match status" value="1"/>
</dbReference>
<dbReference type="Proteomes" id="UP000254875">
    <property type="component" value="Unassembled WGS sequence"/>
</dbReference>
<dbReference type="GO" id="GO:0016747">
    <property type="term" value="F:acyltransferase activity, transferring groups other than amino-acyl groups"/>
    <property type="evidence" value="ECO:0007669"/>
    <property type="project" value="InterPro"/>
</dbReference>
<dbReference type="SUPFAM" id="SSF55729">
    <property type="entry name" value="Acyl-CoA N-acyltransferases (Nat)"/>
    <property type="match status" value="1"/>
</dbReference>
<keyword evidence="2" id="KW-0808">Transferase</keyword>
<dbReference type="AlphaFoldDB" id="A0A370MWE0"/>
<proteinExistence type="predicted"/>
<reference evidence="3" key="1">
    <citation type="submission" date="2018-05" db="EMBL/GenBank/DDBJ databases">
        <authorList>
            <person name="Feng T."/>
        </authorList>
    </citation>
    <scope>NUCLEOTIDE SEQUENCE [LARGE SCALE GENOMIC DNA]</scope>
    <source>
        <strain evidence="3">S27</strain>
    </source>
</reference>
<protein>
    <submittedName>
        <fullName evidence="2">GNAT family N-acetyltransferase</fullName>
    </submittedName>
</protein>
<dbReference type="InterPro" id="IPR000182">
    <property type="entry name" value="GNAT_dom"/>
</dbReference>
<feature type="domain" description="N-acetyltransferase" evidence="1">
    <location>
        <begin position="37"/>
        <end position="191"/>
    </location>
</feature>
<sequence length="196" mass="21887">MDTTASALEPYATCRTISNVPAEAVRHVWEAKDGTSVLLRAIKPDDFEIERDFVNGLSRSTGYKRLMSGRRPTFDEMHRWTHIDPQREGAVITVVLIDGRKRQVGVARYAMEPGKHDVAECAIVISDAWQGRGLGSQLLSSLIKLARQSGLKRLYGTTLAENGAMVRLAQRLGFRVSYDPHSTFLWALSLELTSQE</sequence>
<organism evidence="2 3">
    <name type="scientific">Paraburkholderia lacunae</name>
    <dbReference type="NCBI Taxonomy" id="2211104"/>
    <lineage>
        <taxon>Bacteria</taxon>
        <taxon>Pseudomonadati</taxon>
        <taxon>Pseudomonadota</taxon>
        <taxon>Betaproteobacteria</taxon>
        <taxon>Burkholderiales</taxon>
        <taxon>Burkholderiaceae</taxon>
        <taxon>Paraburkholderia</taxon>
    </lineage>
</organism>
<evidence type="ECO:0000313" key="2">
    <source>
        <dbReference type="EMBL" id="RDJ97659.1"/>
    </source>
</evidence>
<dbReference type="OrthoDB" id="9807426at2"/>
<dbReference type="Gene3D" id="3.40.630.30">
    <property type="match status" value="1"/>
</dbReference>